<keyword evidence="3" id="KW-0238">DNA-binding</keyword>
<feature type="domain" description="HTH luxR-type" evidence="6">
    <location>
        <begin position="147"/>
        <end position="211"/>
    </location>
</feature>
<dbReference type="GO" id="GO:0000160">
    <property type="term" value="P:phosphorelay signal transduction system"/>
    <property type="evidence" value="ECO:0007669"/>
    <property type="project" value="InterPro"/>
</dbReference>
<dbReference type="Gene3D" id="3.40.50.2300">
    <property type="match status" value="1"/>
</dbReference>
<dbReference type="InterPro" id="IPR001789">
    <property type="entry name" value="Sig_transdc_resp-reg_receiver"/>
</dbReference>
<evidence type="ECO:0000313" key="9">
    <source>
        <dbReference type="Proteomes" id="UP000293520"/>
    </source>
</evidence>
<dbReference type="Proteomes" id="UP000293520">
    <property type="component" value="Unassembled WGS sequence"/>
</dbReference>
<sequence>MRNVTVAIVDDHPIVCEGLAKIVSECEEFSVIGVAVTASEATALTLERRPDLLILDLNIPGGGMSVICDLARQATGTRIVVLSMSEAPDDVIGALRLGAAAYVLKGTGGAELCAILRAVAEGGCYVTPHLAARLIAAAEPPKAAAGHPEDARMLSKREAEIYALVRQGCCNKDIGRRLSLSEKTVKHYLTNMFKKLEVRNRTELALHAPWI</sequence>
<dbReference type="GO" id="GO:0003677">
    <property type="term" value="F:DNA binding"/>
    <property type="evidence" value="ECO:0007669"/>
    <property type="project" value="UniProtKB-KW"/>
</dbReference>
<dbReference type="EMBL" id="SISK01000003">
    <property type="protein sequence ID" value="TBN41997.1"/>
    <property type="molecule type" value="Genomic_DNA"/>
</dbReference>
<feature type="modified residue" description="4-aspartylphosphate" evidence="5">
    <location>
        <position position="56"/>
    </location>
</feature>
<reference evidence="8 9" key="1">
    <citation type="submission" date="2019-02" db="EMBL/GenBank/DDBJ databases">
        <title>Paracoccus subflavus sp. nov., isolated from marine sediment of the Pacific Ocean.</title>
        <authorList>
            <person name="Zhang G."/>
        </authorList>
    </citation>
    <scope>NUCLEOTIDE SEQUENCE [LARGE SCALE GENOMIC DNA]</scope>
    <source>
        <strain evidence="8 9">GY0581</strain>
    </source>
</reference>
<feature type="domain" description="Response regulatory" evidence="7">
    <location>
        <begin position="5"/>
        <end position="120"/>
    </location>
</feature>
<dbReference type="RefSeq" id="WP_130990456.1">
    <property type="nucleotide sequence ID" value="NZ_SISK01000003.1"/>
</dbReference>
<dbReference type="InterPro" id="IPR011006">
    <property type="entry name" value="CheY-like_superfamily"/>
</dbReference>
<dbReference type="GO" id="GO:0006355">
    <property type="term" value="P:regulation of DNA-templated transcription"/>
    <property type="evidence" value="ECO:0007669"/>
    <property type="project" value="InterPro"/>
</dbReference>
<gene>
    <name evidence="8" type="ORF">EYE42_06250</name>
</gene>
<keyword evidence="1 5" id="KW-0597">Phosphoprotein</keyword>
<proteinExistence type="predicted"/>
<dbReference type="Pfam" id="PF00196">
    <property type="entry name" value="GerE"/>
    <property type="match status" value="1"/>
</dbReference>
<dbReference type="Pfam" id="PF00072">
    <property type="entry name" value="Response_reg"/>
    <property type="match status" value="1"/>
</dbReference>
<dbReference type="OrthoDB" id="3679796at2"/>
<dbReference type="SUPFAM" id="SSF52172">
    <property type="entry name" value="CheY-like"/>
    <property type="match status" value="1"/>
</dbReference>
<evidence type="ECO:0000256" key="2">
    <source>
        <dbReference type="ARBA" id="ARBA00023015"/>
    </source>
</evidence>
<keyword evidence="4" id="KW-0804">Transcription</keyword>
<dbReference type="PROSITE" id="PS50043">
    <property type="entry name" value="HTH_LUXR_2"/>
    <property type="match status" value="1"/>
</dbReference>
<evidence type="ECO:0000256" key="3">
    <source>
        <dbReference type="ARBA" id="ARBA00023125"/>
    </source>
</evidence>
<keyword evidence="9" id="KW-1185">Reference proteome</keyword>
<dbReference type="InterPro" id="IPR016032">
    <property type="entry name" value="Sig_transdc_resp-reg_C-effctor"/>
</dbReference>
<dbReference type="SUPFAM" id="SSF46894">
    <property type="entry name" value="C-terminal effector domain of the bipartite response regulators"/>
    <property type="match status" value="1"/>
</dbReference>
<dbReference type="CDD" id="cd17535">
    <property type="entry name" value="REC_NarL-like"/>
    <property type="match status" value="1"/>
</dbReference>
<evidence type="ECO:0000313" key="8">
    <source>
        <dbReference type="EMBL" id="TBN41997.1"/>
    </source>
</evidence>
<dbReference type="PANTHER" id="PTHR43214">
    <property type="entry name" value="TWO-COMPONENT RESPONSE REGULATOR"/>
    <property type="match status" value="1"/>
</dbReference>
<name>A0A4Q9G902_9RHOB</name>
<accession>A0A4Q9G902</accession>
<dbReference type="PROSITE" id="PS50110">
    <property type="entry name" value="RESPONSE_REGULATORY"/>
    <property type="match status" value="1"/>
</dbReference>
<evidence type="ECO:0000256" key="4">
    <source>
        <dbReference type="ARBA" id="ARBA00023163"/>
    </source>
</evidence>
<evidence type="ECO:0000256" key="5">
    <source>
        <dbReference type="PROSITE-ProRule" id="PRU00169"/>
    </source>
</evidence>
<dbReference type="InterPro" id="IPR058245">
    <property type="entry name" value="NreC/VraR/RcsB-like_REC"/>
</dbReference>
<dbReference type="AlphaFoldDB" id="A0A4Q9G902"/>
<dbReference type="SMART" id="SM00448">
    <property type="entry name" value="REC"/>
    <property type="match status" value="1"/>
</dbReference>
<evidence type="ECO:0000259" key="6">
    <source>
        <dbReference type="PROSITE" id="PS50043"/>
    </source>
</evidence>
<dbReference type="SMART" id="SM00421">
    <property type="entry name" value="HTH_LUXR"/>
    <property type="match status" value="1"/>
</dbReference>
<dbReference type="InterPro" id="IPR039420">
    <property type="entry name" value="WalR-like"/>
</dbReference>
<dbReference type="PROSITE" id="PS00622">
    <property type="entry name" value="HTH_LUXR_1"/>
    <property type="match status" value="1"/>
</dbReference>
<dbReference type="PANTHER" id="PTHR43214:SF24">
    <property type="entry name" value="TRANSCRIPTIONAL REGULATORY PROTEIN NARL-RELATED"/>
    <property type="match status" value="1"/>
</dbReference>
<dbReference type="InterPro" id="IPR000792">
    <property type="entry name" value="Tscrpt_reg_LuxR_C"/>
</dbReference>
<protein>
    <submittedName>
        <fullName evidence="8">Response regulator transcription factor</fullName>
    </submittedName>
</protein>
<dbReference type="CDD" id="cd06170">
    <property type="entry name" value="LuxR_C_like"/>
    <property type="match status" value="1"/>
</dbReference>
<comment type="caution">
    <text evidence="8">The sequence shown here is derived from an EMBL/GenBank/DDBJ whole genome shotgun (WGS) entry which is preliminary data.</text>
</comment>
<evidence type="ECO:0000256" key="1">
    <source>
        <dbReference type="ARBA" id="ARBA00022553"/>
    </source>
</evidence>
<evidence type="ECO:0000259" key="7">
    <source>
        <dbReference type="PROSITE" id="PS50110"/>
    </source>
</evidence>
<keyword evidence="2" id="KW-0805">Transcription regulation</keyword>
<organism evidence="8 9">
    <name type="scientific">Paracoccus subflavus</name>
    <dbReference type="NCBI Taxonomy" id="2528244"/>
    <lineage>
        <taxon>Bacteria</taxon>
        <taxon>Pseudomonadati</taxon>
        <taxon>Pseudomonadota</taxon>
        <taxon>Alphaproteobacteria</taxon>
        <taxon>Rhodobacterales</taxon>
        <taxon>Paracoccaceae</taxon>
        <taxon>Paracoccus</taxon>
    </lineage>
</organism>
<dbReference type="PRINTS" id="PR00038">
    <property type="entry name" value="HTHLUXR"/>
</dbReference>